<evidence type="ECO:0000256" key="3">
    <source>
        <dbReference type="SAM" id="Phobius"/>
    </source>
</evidence>
<accession>A0ABS2K4N1</accession>
<dbReference type="InterPro" id="IPR045351">
    <property type="entry name" value="DUF6531"/>
</dbReference>
<feature type="domain" description="Teneurin-like YD-shell" evidence="5">
    <location>
        <begin position="751"/>
        <end position="903"/>
    </location>
</feature>
<dbReference type="NCBIfam" id="TIGR03696">
    <property type="entry name" value="Rhs_assc_core"/>
    <property type="match status" value="1"/>
</dbReference>
<dbReference type="InterPro" id="IPR006530">
    <property type="entry name" value="YD"/>
</dbReference>
<keyword evidence="3" id="KW-0812">Transmembrane</keyword>
<evidence type="ECO:0000313" key="6">
    <source>
        <dbReference type="EMBL" id="MBM7126172.1"/>
    </source>
</evidence>
<keyword evidence="1" id="KW-0677">Repeat</keyword>
<dbReference type="InterPro" id="IPR056823">
    <property type="entry name" value="TEN-like_YD-shell"/>
</dbReference>
<dbReference type="NCBIfam" id="TIGR01643">
    <property type="entry name" value="YD_repeat_2x"/>
    <property type="match status" value="4"/>
</dbReference>
<dbReference type="EMBL" id="JADIKE010000036">
    <property type="protein sequence ID" value="MBM7126172.1"/>
    <property type="molecule type" value="Genomic_DNA"/>
</dbReference>
<evidence type="ECO:0000256" key="2">
    <source>
        <dbReference type="SAM" id="MobiDB-lite"/>
    </source>
</evidence>
<dbReference type="PANTHER" id="PTHR32305">
    <property type="match status" value="1"/>
</dbReference>
<dbReference type="InterPro" id="IPR031325">
    <property type="entry name" value="RHS_repeat"/>
</dbReference>
<gene>
    <name evidence="6" type="ORF">ISP19_12405</name>
</gene>
<dbReference type="InterPro" id="IPR022385">
    <property type="entry name" value="Rhs_assc_core"/>
</dbReference>
<dbReference type="InterPro" id="IPR050708">
    <property type="entry name" value="T6SS_VgrG/RHS"/>
</dbReference>
<dbReference type="Pfam" id="PF25023">
    <property type="entry name" value="TEN_YD-shell"/>
    <property type="match status" value="2"/>
</dbReference>
<sequence>MTKALNCLNPVRLFKLDGRTVPQIAASAKRRASAGKFFNVKLMTALALLVAVTGVSNLMIPIAHADDDVIGSDGGGVSGGDAGGGGGFIGVVNLPPVNVTATTEDTVYPDLGSVTGSPFVTTIPDVVEIGPGGGGSVHTPASKATTDKKTQNPNPCPDNQGDPIMMSTGNKAVTVTEFTLPGEMGLQFERFYNSKFLGSTENAGMWTDSIDFELSGTNCSWTGQSGVPAHCSSITFIRPDGSQLVFPTTNPTPYSNGLDTVSSFPNAGPFTGVGTALLTYNGNGYTVQDEDSHILTFNASGQLLSIKDLAGVGWTITHPSQTTTLVTHTSGQSYSIVQTPQSGSAMEVQVTDPSGNVYTYQSSNAQSSLSSIGLISSVTYPGSPTTTVTYTYQEAPGNSSANELTEVAYNGVAHDITTYDSNGNANSSSMADGTQNTSIVYSSNSTGRVATATNALGHVTVYQYNASGLLVSITGNASANCAATYATNSYDENGNMSSSTDNMGRVINYTYASNGLLQQTIQAPGEFQRSITYNWDATPGTDRLLSMTIAGYSATSYTYNAQGRLASVTTENLTSNGVANQTRTTTYSYSLYSDGMVASKTVTYPSSGNANTVTYSYNTDGFLTSVTNALGQSVAYGNIDAIGEPGTTTSINGDVTNYAYTAGRLTTQSHAHNGTTYTKYFYYDANSRNVSKVIQYDGETVVNNYDADFKVTSSVWTGPSGASITKSLAYDANGDVTGESLTRAGASSPDYSVSTAYDQLGRVISIIGNNGQKESITYNGNGQVASKSNALGETTQYTYDSYGRLQYVYDPTNKSEVYYYDFGDDPIEIIDPRGLATTYTYDGFGQKWSMNSPDTGTTSYSYDAFGRLSSKTMANGSSISYSYDTLNRVTEKNGGSQVYNYTYDSCTYGAGRLCSYNGTTGGGGASTLTYTIEGLVNTRSDTTFLGTATTTYSYDEMNRLTQIVAGSTYTANYNYTDDQVSSVGVIFGSQNVTAVSNIVYDAMRHPISWSFGNGEVRTRTYDADGRLTSIEATLGGSTIQSLTYSYDTANRVTAITNGVYSAASQSFGYDTLDRLTSEAGGAPMSIAYDANGNRTQQNWMTSDTVDVSGSNNQITSRGATSFGYDASGNRTSDVASGVTTTYSYDAFNQLKTLTRSGSVSICQANYTCPTFASGSTSYQADALGRRDFAYGPAGLWLLSYGLGNELTGEITSPASGSVNVNSYVWLNGEPVVLLNEIAGTDYPMYYMHDDALGRPEIITNGSGSTVWRAQNYAFDRAIVTAGIDDVDMGLPGQIYDANSGFWSNGFRDYASTDGRYLQSDPIGLRGGVNTYAYVEGNPPNNIDPLGLDGFGDMQGAFCPGGLCTLPPDMIQNSYGTPNMGPVYVLGAPSIAVSAAVLLPEISLSGIAQTALLANALNGAIEVPTVIAEGLPQTGILADALEYIGESFETQPPPPTLPVPTQPVAAPLAVPASNQTTCPR</sequence>
<comment type="caution">
    <text evidence="6">The sequence shown here is derived from an EMBL/GenBank/DDBJ whole genome shotgun (WGS) entry which is preliminary data.</text>
</comment>
<evidence type="ECO:0000313" key="7">
    <source>
        <dbReference type="Proteomes" id="UP001430149"/>
    </source>
</evidence>
<evidence type="ECO:0000259" key="4">
    <source>
        <dbReference type="Pfam" id="PF20148"/>
    </source>
</evidence>
<reference evidence="6" key="1">
    <citation type="submission" date="2020-10" db="EMBL/GenBank/DDBJ databases">
        <title>Phylogeny of dyella-like bacteria.</title>
        <authorList>
            <person name="Fu J."/>
        </authorList>
    </citation>
    <scope>NUCLEOTIDE SEQUENCE</scope>
    <source>
        <strain evidence="6">DHOC52</strain>
    </source>
</reference>
<protein>
    <submittedName>
        <fullName evidence="6">RHS repeat protein</fullName>
    </submittedName>
</protein>
<organism evidence="6 7">
    <name type="scientific">Dyella flava</name>
    <dbReference type="NCBI Taxonomy" id="1920170"/>
    <lineage>
        <taxon>Bacteria</taxon>
        <taxon>Pseudomonadati</taxon>
        <taxon>Pseudomonadota</taxon>
        <taxon>Gammaproteobacteria</taxon>
        <taxon>Lysobacterales</taxon>
        <taxon>Rhodanobacteraceae</taxon>
        <taxon>Dyella</taxon>
    </lineage>
</organism>
<evidence type="ECO:0000256" key="1">
    <source>
        <dbReference type="ARBA" id="ARBA00022737"/>
    </source>
</evidence>
<dbReference type="Gene3D" id="2.180.10.10">
    <property type="entry name" value="RHS repeat-associated core"/>
    <property type="match status" value="3"/>
</dbReference>
<dbReference type="RefSeq" id="WP_204682596.1">
    <property type="nucleotide sequence ID" value="NZ_BSNR01000002.1"/>
</dbReference>
<feature type="domain" description="Teneurin-like YD-shell" evidence="5">
    <location>
        <begin position="1012"/>
        <end position="1160"/>
    </location>
</feature>
<proteinExistence type="predicted"/>
<dbReference type="Pfam" id="PF05593">
    <property type="entry name" value="RHS_repeat"/>
    <property type="match status" value="1"/>
</dbReference>
<evidence type="ECO:0000259" key="5">
    <source>
        <dbReference type="Pfam" id="PF25023"/>
    </source>
</evidence>
<keyword evidence="7" id="KW-1185">Reference proteome</keyword>
<name>A0ABS2K4N1_9GAMM</name>
<keyword evidence="3" id="KW-1133">Transmembrane helix</keyword>
<feature type="domain" description="DUF6531" evidence="4">
    <location>
        <begin position="161"/>
        <end position="246"/>
    </location>
</feature>
<feature type="transmembrane region" description="Helical" evidence="3">
    <location>
        <begin position="38"/>
        <end position="60"/>
    </location>
</feature>
<dbReference type="Proteomes" id="UP001430149">
    <property type="component" value="Unassembled WGS sequence"/>
</dbReference>
<keyword evidence="3" id="KW-0472">Membrane</keyword>
<dbReference type="Pfam" id="PF20148">
    <property type="entry name" value="DUF6531"/>
    <property type="match status" value="1"/>
</dbReference>
<feature type="region of interest" description="Disordered" evidence="2">
    <location>
        <begin position="131"/>
        <end position="163"/>
    </location>
</feature>
<dbReference type="PANTHER" id="PTHR32305:SF15">
    <property type="entry name" value="PROTEIN RHSA-RELATED"/>
    <property type="match status" value="1"/>
</dbReference>